<name>A0ABR9TSC1_9FLAO</name>
<sequence>MLQLENTGLIVIDVQGKLARIVHESEKLIQNLEKLIRGCQILSLPIICAEQNPAGLGSTVPELQKLFANQKPIAKFSFNALENNLFKEAIIQSKRKRWIVCGIESHICVYQTVIGLLDASFEVEIAADCISSRTEENKILALNKLQNKGASITSVEMCLYELVKNSKNENFKEILNLIK</sequence>
<keyword evidence="3" id="KW-1185">Reference proteome</keyword>
<evidence type="ECO:0000313" key="3">
    <source>
        <dbReference type="Proteomes" id="UP000640614"/>
    </source>
</evidence>
<dbReference type="Pfam" id="PF00857">
    <property type="entry name" value="Isochorismatase"/>
    <property type="match status" value="1"/>
</dbReference>
<protein>
    <submittedName>
        <fullName evidence="2">Hydrolase</fullName>
    </submittedName>
</protein>
<organism evidence="2 3">
    <name type="scientific">Flavobacterium hungaricum</name>
    <dbReference type="NCBI Taxonomy" id="2082725"/>
    <lineage>
        <taxon>Bacteria</taxon>
        <taxon>Pseudomonadati</taxon>
        <taxon>Bacteroidota</taxon>
        <taxon>Flavobacteriia</taxon>
        <taxon>Flavobacteriales</taxon>
        <taxon>Flavobacteriaceae</taxon>
        <taxon>Flavobacterium</taxon>
    </lineage>
</organism>
<feature type="domain" description="Isochorismatase-like" evidence="1">
    <location>
        <begin position="8"/>
        <end position="156"/>
    </location>
</feature>
<dbReference type="Proteomes" id="UP000640614">
    <property type="component" value="Unassembled WGS sequence"/>
</dbReference>
<proteinExistence type="predicted"/>
<dbReference type="InterPro" id="IPR036380">
    <property type="entry name" value="Isochorismatase-like_sf"/>
</dbReference>
<dbReference type="EMBL" id="PRDM01000008">
    <property type="protein sequence ID" value="MBE8728248.1"/>
    <property type="molecule type" value="Genomic_DNA"/>
</dbReference>
<evidence type="ECO:0000259" key="1">
    <source>
        <dbReference type="Pfam" id="PF00857"/>
    </source>
</evidence>
<dbReference type="PANTHER" id="PTHR14119">
    <property type="entry name" value="HYDROLASE"/>
    <property type="match status" value="1"/>
</dbReference>
<dbReference type="InterPro" id="IPR000868">
    <property type="entry name" value="Isochorismatase-like_dom"/>
</dbReference>
<dbReference type="InterPro" id="IPR050993">
    <property type="entry name" value="Isochorismatase_domain"/>
</dbReference>
<dbReference type="PANTHER" id="PTHR14119:SF3">
    <property type="entry name" value="ISOCHORISMATASE DOMAIN-CONTAINING PROTEIN 2"/>
    <property type="match status" value="1"/>
</dbReference>
<dbReference type="RefSeq" id="WP_194141372.1">
    <property type="nucleotide sequence ID" value="NZ_PRDM01000008.1"/>
</dbReference>
<accession>A0ABR9TSC1</accession>
<dbReference type="GO" id="GO:0016787">
    <property type="term" value="F:hydrolase activity"/>
    <property type="evidence" value="ECO:0007669"/>
    <property type="project" value="UniProtKB-KW"/>
</dbReference>
<gene>
    <name evidence="2" type="ORF">C4F50_25340</name>
</gene>
<keyword evidence="2" id="KW-0378">Hydrolase</keyword>
<dbReference type="CDD" id="cd01012">
    <property type="entry name" value="YcaC_related"/>
    <property type="match status" value="1"/>
</dbReference>
<comment type="caution">
    <text evidence="2">The sequence shown here is derived from an EMBL/GenBank/DDBJ whole genome shotgun (WGS) entry which is preliminary data.</text>
</comment>
<reference evidence="2 3" key="1">
    <citation type="submission" date="2018-07" db="EMBL/GenBank/DDBJ databases">
        <title>Genome assembly of strain KB82.</title>
        <authorList>
            <person name="Kukolya J."/>
            <person name="Horvath B."/>
            <person name="Nagy I."/>
            <person name="Toth A."/>
        </authorList>
    </citation>
    <scope>NUCLEOTIDE SEQUENCE [LARGE SCALE GENOMIC DNA]</scope>
    <source>
        <strain evidence="2 3">Kb82</strain>
    </source>
</reference>
<evidence type="ECO:0000313" key="2">
    <source>
        <dbReference type="EMBL" id="MBE8728248.1"/>
    </source>
</evidence>
<dbReference type="SUPFAM" id="SSF52499">
    <property type="entry name" value="Isochorismatase-like hydrolases"/>
    <property type="match status" value="1"/>
</dbReference>
<dbReference type="Gene3D" id="3.40.50.850">
    <property type="entry name" value="Isochorismatase-like"/>
    <property type="match status" value="1"/>
</dbReference>